<sequence length="1191" mass="135765">MEIFMRGVSWNVDLEQVKAHLTTFLHADYFEHLHPTRMNFHVYLHPDKKKLHRHGGTGVLTLPNEETATHFLELFSTAHPRIPIALDRKVIIFSKSNKQQPRKDVLEKIMLPYMDPWVVEERERRVQQLTQGKVRINILQFGWECRDYVYSVECEKDCHNSAVLSFSEERRELQIEFQHEGEIYIIAMTYSHIREITVHNYLNQDPVILFMLHMPPTYMCKQQSICERLSFLPIPDHKRVAPYASLAIRLVCTSPGELGEFRRLSRVAQLHKVMDYEYPVDSRNIFSAVAFQLLEQYLRNFHWCISFQITALLRSLVLDVQEILELIPDIVEIFREQGKEFTAALLRKFASHPKLAMYTTEEAGAGNDDTLSQCLRETERNLLQNPMLSVPKPSEGSLYDAFHVTITPTTMTLEGPFPERSNRVIRAYHPRHHESFLRVSFLDESKLQYRFDREINGPAFIRARVGPFLHNQLEIAGRIFHFLAYSQSALKEHAVWFVKSFNDNHGNLVTADSIIKSLGNFETLDRNLIFCPARYAARISQAFTATDAVAVTVEEILPIEDICTADGKYQFTDGVGTMSKELSREVYTQLKKTKRRRRMAANSAPSAYQIRLGGSKGMLSVDYKLRGMTICIRPSMTKFDGSDWNTIEIARSFDRPGQYFLNRPLIMLLEGLGVRYEVFEDYQNIAVMETKRARVSLGAAATGLFDRYGLGTSFRLSSVLLNLEKLGIYDLPNSPFYSKMLDYSINHVLRDLKNHARIPVPGAWTLVGVADVHRYLLPNQIFACVKPANGRTVYLQGPVLISRSPTIHPGDAMIVEAIGRPPPGSCFHAEPIPNTVVFSVQGDRPTPSCLGGGDLDGDVYNLIPLNDLPEFRPTKSYMPANYDPAPRKMLDRPSTMADVAEFVMEYINSDVVGIIAINWLLIADQSPEHIFDEKCMKLADLHSNAVDYPKSGQPVALSEIPKPIRAKPDWHAPETVGTSTGDFYESSRAIGRLFRAIDLPIEQEGRDAHIGHRRGPAGRRRQTAVNDLGERLRSVDIGNDPVFMAVEDRVLDYIDTDRLTEDRTPINNLFEEYSTQLRAICLSHTLSHARTARLSEEEAIVGTIVQKTSQRRKRKDMMATLRESTDVLVRSIREELAGEDGVTNEQYLARSWIAWDLAREKTQFGGHSFAWLALGAIFDAIREIDEEGSRR</sequence>
<keyword evidence="1" id="KW-0696">RNA-directed RNA polymerase</keyword>
<evidence type="ECO:0000256" key="1">
    <source>
        <dbReference type="RuleBase" id="RU363098"/>
    </source>
</evidence>
<dbReference type="OMA" id="HESFLRV"/>
<dbReference type="GO" id="GO:0030422">
    <property type="term" value="P:siRNA processing"/>
    <property type="evidence" value="ECO:0007669"/>
    <property type="project" value="TreeGrafter"/>
</dbReference>
<dbReference type="GO" id="GO:0003723">
    <property type="term" value="F:RNA binding"/>
    <property type="evidence" value="ECO:0007669"/>
    <property type="project" value="UniProtKB-KW"/>
</dbReference>
<dbReference type="OrthoDB" id="6513042at2759"/>
<protein>
    <recommendedName>
        <fullName evidence="1">RNA-dependent RNA polymerase</fullName>
        <ecNumber evidence="1">2.7.7.48</ecNumber>
    </recommendedName>
</protein>
<dbReference type="PANTHER" id="PTHR23079">
    <property type="entry name" value="RNA-DEPENDENT RNA POLYMERASE"/>
    <property type="match status" value="1"/>
</dbReference>
<keyword evidence="4" id="KW-1185">Reference proteome</keyword>
<dbReference type="AlphaFoldDB" id="A0A0D2LF65"/>
<dbReference type="STRING" id="945553.A0A0D2LF65"/>
<dbReference type="Proteomes" id="UP000054270">
    <property type="component" value="Unassembled WGS sequence"/>
</dbReference>
<keyword evidence="1" id="KW-0694">RNA-binding</keyword>
<evidence type="ECO:0000313" key="4">
    <source>
        <dbReference type="Proteomes" id="UP000054270"/>
    </source>
</evidence>
<evidence type="ECO:0000259" key="2">
    <source>
        <dbReference type="Pfam" id="PF05183"/>
    </source>
</evidence>
<name>A0A0D2LF65_HYPSF</name>
<keyword evidence="1" id="KW-0548">Nucleotidyltransferase</keyword>
<dbReference type="EC" id="2.7.7.48" evidence="1"/>
<dbReference type="PANTHER" id="PTHR23079:SF55">
    <property type="entry name" value="RNA-DIRECTED RNA POLYMERASE"/>
    <property type="match status" value="1"/>
</dbReference>
<accession>A0A0D2LF65</accession>
<dbReference type="InterPro" id="IPR057596">
    <property type="entry name" value="RDRP_core"/>
</dbReference>
<feature type="domain" description="RDRP core" evidence="2">
    <location>
        <begin position="406"/>
        <end position="997"/>
    </location>
</feature>
<reference evidence="4" key="1">
    <citation type="submission" date="2014-04" db="EMBL/GenBank/DDBJ databases">
        <title>Evolutionary Origins and Diversification of the Mycorrhizal Mutualists.</title>
        <authorList>
            <consortium name="DOE Joint Genome Institute"/>
            <consortium name="Mycorrhizal Genomics Consortium"/>
            <person name="Kohler A."/>
            <person name="Kuo A."/>
            <person name="Nagy L.G."/>
            <person name="Floudas D."/>
            <person name="Copeland A."/>
            <person name="Barry K.W."/>
            <person name="Cichocki N."/>
            <person name="Veneault-Fourrey C."/>
            <person name="LaButti K."/>
            <person name="Lindquist E.A."/>
            <person name="Lipzen A."/>
            <person name="Lundell T."/>
            <person name="Morin E."/>
            <person name="Murat C."/>
            <person name="Riley R."/>
            <person name="Ohm R."/>
            <person name="Sun H."/>
            <person name="Tunlid A."/>
            <person name="Henrissat B."/>
            <person name="Grigoriev I.V."/>
            <person name="Hibbett D.S."/>
            <person name="Martin F."/>
        </authorList>
    </citation>
    <scope>NUCLEOTIDE SEQUENCE [LARGE SCALE GENOMIC DNA]</scope>
    <source>
        <strain evidence="4">FD-334 SS-4</strain>
    </source>
</reference>
<dbReference type="Pfam" id="PF05183">
    <property type="entry name" value="RdRP"/>
    <property type="match status" value="1"/>
</dbReference>
<proteinExistence type="inferred from homology"/>
<dbReference type="InterPro" id="IPR007855">
    <property type="entry name" value="RDRP"/>
</dbReference>
<keyword evidence="1" id="KW-0808">Transferase</keyword>
<evidence type="ECO:0000313" key="3">
    <source>
        <dbReference type="EMBL" id="KJA26182.1"/>
    </source>
</evidence>
<dbReference type="GO" id="GO:0031380">
    <property type="term" value="C:nuclear RNA-directed RNA polymerase complex"/>
    <property type="evidence" value="ECO:0007669"/>
    <property type="project" value="TreeGrafter"/>
</dbReference>
<gene>
    <name evidence="3" type="ORF">HYPSUDRAFT_133714</name>
</gene>
<dbReference type="GO" id="GO:0003968">
    <property type="term" value="F:RNA-directed RNA polymerase activity"/>
    <property type="evidence" value="ECO:0007669"/>
    <property type="project" value="UniProtKB-KW"/>
</dbReference>
<comment type="catalytic activity">
    <reaction evidence="1">
        <text>RNA(n) + a ribonucleoside 5'-triphosphate = RNA(n+1) + diphosphate</text>
        <dbReference type="Rhea" id="RHEA:21248"/>
        <dbReference type="Rhea" id="RHEA-COMP:14527"/>
        <dbReference type="Rhea" id="RHEA-COMP:17342"/>
        <dbReference type="ChEBI" id="CHEBI:33019"/>
        <dbReference type="ChEBI" id="CHEBI:61557"/>
        <dbReference type="ChEBI" id="CHEBI:140395"/>
        <dbReference type="EC" id="2.7.7.48"/>
    </reaction>
</comment>
<dbReference type="EMBL" id="KN817529">
    <property type="protein sequence ID" value="KJA26182.1"/>
    <property type="molecule type" value="Genomic_DNA"/>
</dbReference>
<comment type="similarity">
    <text evidence="1">Belongs to the RdRP family.</text>
</comment>
<organism evidence="3 4">
    <name type="scientific">Hypholoma sublateritium (strain FD-334 SS-4)</name>
    <dbReference type="NCBI Taxonomy" id="945553"/>
    <lineage>
        <taxon>Eukaryota</taxon>
        <taxon>Fungi</taxon>
        <taxon>Dikarya</taxon>
        <taxon>Basidiomycota</taxon>
        <taxon>Agaricomycotina</taxon>
        <taxon>Agaricomycetes</taxon>
        <taxon>Agaricomycetidae</taxon>
        <taxon>Agaricales</taxon>
        <taxon>Agaricineae</taxon>
        <taxon>Strophariaceae</taxon>
        <taxon>Hypholoma</taxon>
    </lineage>
</organism>